<proteinExistence type="predicted"/>
<accession>A0A5J9UUV7</accession>
<comment type="caution">
    <text evidence="1">The sequence shown here is derived from an EMBL/GenBank/DDBJ whole genome shotgun (WGS) entry which is preliminary data.</text>
</comment>
<protein>
    <submittedName>
        <fullName evidence="1">Uncharacterized protein</fullName>
    </submittedName>
</protein>
<dbReference type="Proteomes" id="UP000324897">
    <property type="component" value="Chromosome 2"/>
</dbReference>
<dbReference type="EMBL" id="RWGY01000013">
    <property type="protein sequence ID" value="TVU26887.1"/>
    <property type="molecule type" value="Genomic_DNA"/>
</dbReference>
<evidence type="ECO:0000313" key="1">
    <source>
        <dbReference type="EMBL" id="TVU26887.1"/>
    </source>
</evidence>
<evidence type="ECO:0000313" key="2">
    <source>
        <dbReference type="Proteomes" id="UP000324897"/>
    </source>
</evidence>
<organism evidence="1 2">
    <name type="scientific">Eragrostis curvula</name>
    <name type="common">weeping love grass</name>
    <dbReference type="NCBI Taxonomy" id="38414"/>
    <lineage>
        <taxon>Eukaryota</taxon>
        <taxon>Viridiplantae</taxon>
        <taxon>Streptophyta</taxon>
        <taxon>Embryophyta</taxon>
        <taxon>Tracheophyta</taxon>
        <taxon>Spermatophyta</taxon>
        <taxon>Magnoliopsida</taxon>
        <taxon>Liliopsida</taxon>
        <taxon>Poales</taxon>
        <taxon>Poaceae</taxon>
        <taxon>PACMAD clade</taxon>
        <taxon>Chloridoideae</taxon>
        <taxon>Eragrostideae</taxon>
        <taxon>Eragrostidinae</taxon>
        <taxon>Eragrostis</taxon>
    </lineage>
</organism>
<keyword evidence="2" id="KW-1185">Reference proteome</keyword>
<reference evidence="1 2" key="1">
    <citation type="journal article" date="2019" name="Sci. Rep.">
        <title>A high-quality genome of Eragrostis curvula grass provides insights into Poaceae evolution and supports new strategies to enhance forage quality.</title>
        <authorList>
            <person name="Carballo J."/>
            <person name="Santos B.A.C.M."/>
            <person name="Zappacosta D."/>
            <person name="Garbus I."/>
            <person name="Selva J.P."/>
            <person name="Gallo C.A."/>
            <person name="Diaz A."/>
            <person name="Albertini E."/>
            <person name="Caccamo M."/>
            <person name="Echenique V."/>
        </authorList>
    </citation>
    <scope>NUCLEOTIDE SEQUENCE [LARGE SCALE GENOMIC DNA]</scope>
    <source>
        <strain evidence="2">cv. Victoria</strain>
        <tissue evidence="1">Leaf</tissue>
    </source>
</reference>
<gene>
    <name evidence="1" type="ORF">EJB05_29458</name>
</gene>
<dbReference type="Gramene" id="TVU26887">
    <property type="protein sequence ID" value="TVU26887"/>
    <property type="gene ID" value="EJB05_29458"/>
</dbReference>
<sequence>MSQLNFVSSLALSNHQFRYGQQEITCLRTKERRCLVRRPSPVSRARRCLVRARPLDGFSERRRRPMHF</sequence>
<name>A0A5J9UUV7_9POAL</name>
<feature type="non-terminal residue" evidence="1">
    <location>
        <position position="1"/>
    </location>
</feature>
<dbReference type="AlphaFoldDB" id="A0A5J9UUV7"/>